<sequence>MHLTPRLVFFLVLPPLLWAGNAVVGRLAIGSMDPLWLNAVRWMLAFVLLLPLGWRALGTPAARAQIRARWTHLAVLGLIGVGAYNALQYMALRTSTPLNVTLIASSAPVWMMLIGAVFYRVIPRPVQVFGALLSLVGVALVLSRGDPAAIARIEFVEGDLLMLLAMLGWTGYSWLLARPPAHMAGEARPKWNWAEFLVAQCVFGVLWAVAAAAAGDVVFPSGPTQWSWGLVAAIVYIAVGPSIIAYRSWGVAVAEAGPATAAIFYNLTPLFAAVFSAAVIGEWPRPYHGIAFLLIVGGILVSTRAAARRQAA</sequence>
<evidence type="ECO:0000256" key="3">
    <source>
        <dbReference type="ARBA" id="ARBA00022692"/>
    </source>
</evidence>
<feature type="transmembrane region" description="Helical" evidence="6">
    <location>
        <begin position="126"/>
        <end position="143"/>
    </location>
</feature>
<dbReference type="PANTHER" id="PTHR42920">
    <property type="entry name" value="OS03G0707200 PROTEIN-RELATED"/>
    <property type="match status" value="1"/>
</dbReference>
<dbReference type="STRING" id="85643.Tmz1t_2701"/>
<gene>
    <name evidence="8" type="ordered locus">Tmz1t_2701</name>
</gene>
<reference evidence="9" key="1">
    <citation type="submission" date="2009-05" db="EMBL/GenBank/DDBJ databases">
        <title>Complete sequence of chromosome of Thauera sp. MZ1T.</title>
        <authorList>
            <consortium name="US DOE Joint Genome Institute"/>
            <person name="Lucas S."/>
            <person name="Copeland A."/>
            <person name="Lapidus A."/>
            <person name="Glavina del Rio T."/>
            <person name="Dalin E."/>
            <person name="Tice H."/>
            <person name="Bruce D."/>
            <person name="Goodwin L."/>
            <person name="Pitluck S."/>
            <person name="Sims D."/>
            <person name="Brettin T."/>
            <person name="Detter J.C."/>
            <person name="Han C."/>
            <person name="Larimer F."/>
            <person name="Land M."/>
            <person name="Hauser L."/>
            <person name="Kyrpides N."/>
            <person name="Mikhailova N."/>
            <person name="Sayler G.S."/>
        </authorList>
    </citation>
    <scope>NUCLEOTIDE SEQUENCE [LARGE SCALE GENOMIC DNA]</scope>
    <source>
        <strain evidence="9">MZ1T</strain>
    </source>
</reference>
<feature type="transmembrane region" description="Helical" evidence="6">
    <location>
        <begin position="98"/>
        <end position="119"/>
    </location>
</feature>
<feature type="domain" description="EamA" evidence="7">
    <location>
        <begin position="8"/>
        <end position="142"/>
    </location>
</feature>
<evidence type="ECO:0000256" key="4">
    <source>
        <dbReference type="ARBA" id="ARBA00022989"/>
    </source>
</evidence>
<keyword evidence="2" id="KW-1003">Cell membrane</keyword>
<evidence type="ECO:0000256" key="1">
    <source>
        <dbReference type="ARBA" id="ARBA00004651"/>
    </source>
</evidence>
<evidence type="ECO:0000256" key="6">
    <source>
        <dbReference type="SAM" id="Phobius"/>
    </source>
</evidence>
<dbReference type="Proteomes" id="UP000002186">
    <property type="component" value="Chromosome"/>
</dbReference>
<accession>C4KA77</accession>
<dbReference type="EMBL" id="CP001281">
    <property type="protein sequence ID" value="ACR01303.1"/>
    <property type="molecule type" value="Genomic_DNA"/>
</dbReference>
<dbReference type="SUPFAM" id="SSF103481">
    <property type="entry name" value="Multidrug resistance efflux transporter EmrE"/>
    <property type="match status" value="2"/>
</dbReference>
<dbReference type="RefSeq" id="WP_012585621.1">
    <property type="nucleotide sequence ID" value="NC_011662.2"/>
</dbReference>
<dbReference type="eggNOG" id="COG0697">
    <property type="taxonomic scope" value="Bacteria"/>
</dbReference>
<dbReference type="KEGG" id="tmz:Tmz1t_2701"/>
<feature type="transmembrane region" description="Helical" evidence="6">
    <location>
        <begin position="287"/>
        <end position="307"/>
    </location>
</feature>
<keyword evidence="4 6" id="KW-1133">Transmembrane helix</keyword>
<feature type="domain" description="EamA" evidence="7">
    <location>
        <begin position="158"/>
        <end position="303"/>
    </location>
</feature>
<dbReference type="HOGENOM" id="CLU_033863_4_4_4"/>
<feature type="transmembrane region" description="Helical" evidence="6">
    <location>
        <begin position="226"/>
        <end position="246"/>
    </location>
</feature>
<keyword evidence="3 6" id="KW-0812">Transmembrane</keyword>
<protein>
    <recommendedName>
        <fullName evidence="7">EamA domain-containing protein</fullName>
    </recommendedName>
</protein>
<name>C4KA77_THASP</name>
<organism evidence="8 9">
    <name type="scientific">Thauera aminoaromatica</name>
    <dbReference type="NCBI Taxonomy" id="164330"/>
    <lineage>
        <taxon>Bacteria</taxon>
        <taxon>Pseudomonadati</taxon>
        <taxon>Pseudomonadota</taxon>
        <taxon>Betaproteobacteria</taxon>
        <taxon>Rhodocyclales</taxon>
        <taxon>Zoogloeaceae</taxon>
        <taxon>Thauera</taxon>
    </lineage>
</organism>
<feature type="transmembrane region" description="Helical" evidence="6">
    <location>
        <begin position="196"/>
        <end position="214"/>
    </location>
</feature>
<feature type="transmembrane region" description="Helical" evidence="6">
    <location>
        <begin position="258"/>
        <end position="281"/>
    </location>
</feature>
<evidence type="ECO:0000313" key="8">
    <source>
        <dbReference type="EMBL" id="ACR01303.1"/>
    </source>
</evidence>
<evidence type="ECO:0000256" key="2">
    <source>
        <dbReference type="ARBA" id="ARBA00022475"/>
    </source>
</evidence>
<dbReference type="GO" id="GO:0005886">
    <property type="term" value="C:plasma membrane"/>
    <property type="evidence" value="ECO:0007669"/>
    <property type="project" value="UniProtKB-SubCell"/>
</dbReference>
<proteinExistence type="predicted"/>
<reference evidence="8 9" key="2">
    <citation type="journal article" date="2012" name="Stand. Genomic Sci.">
        <title>Complete genome sequence of Thauera aminoaromatica strain MZ1T.</title>
        <authorList>
            <person name="Jiang K."/>
            <person name="Sanseverino J."/>
            <person name="Chauhan A."/>
            <person name="Lucas S."/>
            <person name="Copeland A."/>
            <person name="Lapidus A."/>
            <person name="Del Rio T.G."/>
            <person name="Dalin E."/>
            <person name="Tice H."/>
            <person name="Bruce D."/>
            <person name="Goodwin L."/>
            <person name="Pitluck S."/>
            <person name="Sims D."/>
            <person name="Brettin T."/>
            <person name="Detter J.C."/>
            <person name="Han C."/>
            <person name="Chang Y.J."/>
            <person name="Larimer F."/>
            <person name="Land M."/>
            <person name="Hauser L."/>
            <person name="Kyrpides N.C."/>
            <person name="Mikhailova N."/>
            <person name="Moser S."/>
            <person name="Jegier P."/>
            <person name="Close D."/>
            <person name="Debruyn J.M."/>
            <person name="Wang Y."/>
            <person name="Layton A.C."/>
            <person name="Allen M.S."/>
            <person name="Sayler G.S."/>
        </authorList>
    </citation>
    <scope>NUCLEOTIDE SEQUENCE [LARGE SCALE GENOMIC DNA]</scope>
    <source>
        <strain evidence="8 9">MZ1T</strain>
    </source>
</reference>
<dbReference type="PANTHER" id="PTHR42920:SF11">
    <property type="entry name" value="INNER MEMBRANE PROTEIN YTFF"/>
    <property type="match status" value="1"/>
</dbReference>
<dbReference type="InterPro" id="IPR051258">
    <property type="entry name" value="Diverse_Substrate_Transporter"/>
</dbReference>
<dbReference type="InterPro" id="IPR037185">
    <property type="entry name" value="EmrE-like"/>
</dbReference>
<keyword evidence="9" id="KW-1185">Reference proteome</keyword>
<evidence type="ECO:0000259" key="7">
    <source>
        <dbReference type="Pfam" id="PF00892"/>
    </source>
</evidence>
<dbReference type="InterPro" id="IPR000620">
    <property type="entry name" value="EamA_dom"/>
</dbReference>
<feature type="transmembrane region" description="Helical" evidence="6">
    <location>
        <begin position="38"/>
        <end position="58"/>
    </location>
</feature>
<dbReference type="Pfam" id="PF00892">
    <property type="entry name" value="EamA"/>
    <property type="match status" value="2"/>
</dbReference>
<dbReference type="AlphaFoldDB" id="C4KA77"/>
<keyword evidence="5 6" id="KW-0472">Membrane</keyword>
<feature type="transmembrane region" description="Helical" evidence="6">
    <location>
        <begin position="155"/>
        <end position="175"/>
    </location>
</feature>
<feature type="transmembrane region" description="Helical" evidence="6">
    <location>
        <begin position="70"/>
        <end position="92"/>
    </location>
</feature>
<dbReference type="OrthoDB" id="4167046at2"/>
<comment type="subcellular location">
    <subcellularLocation>
        <location evidence="1">Cell membrane</location>
        <topology evidence="1">Multi-pass membrane protein</topology>
    </subcellularLocation>
</comment>
<evidence type="ECO:0000256" key="5">
    <source>
        <dbReference type="ARBA" id="ARBA00023136"/>
    </source>
</evidence>
<evidence type="ECO:0000313" key="9">
    <source>
        <dbReference type="Proteomes" id="UP000002186"/>
    </source>
</evidence>